<gene>
    <name evidence="1" type="ORF">DPMN_065021</name>
</gene>
<evidence type="ECO:0000313" key="1">
    <source>
        <dbReference type="EMBL" id="KAH3722071.1"/>
    </source>
</evidence>
<sequence>MMTKNVCLPVVEILLTPENLALLEFVALWSSYFHLWRGRPTYTRLLFGPTTTRSTRSSRPLLHLRCNSCD</sequence>
<reference evidence="1" key="2">
    <citation type="submission" date="2020-11" db="EMBL/GenBank/DDBJ databases">
        <authorList>
            <person name="McCartney M.A."/>
            <person name="Auch B."/>
            <person name="Kono T."/>
            <person name="Mallez S."/>
            <person name="Becker A."/>
            <person name="Gohl D.M."/>
            <person name="Silverstein K.A.T."/>
            <person name="Koren S."/>
            <person name="Bechman K.B."/>
            <person name="Herman A."/>
            <person name="Abrahante J.E."/>
            <person name="Garbe J."/>
        </authorList>
    </citation>
    <scope>NUCLEOTIDE SEQUENCE</scope>
    <source>
        <strain evidence="1">Duluth1</strain>
        <tissue evidence="1">Whole animal</tissue>
    </source>
</reference>
<accession>A0A9D4CEE9</accession>
<proteinExistence type="predicted"/>
<dbReference type="AlphaFoldDB" id="A0A9D4CEE9"/>
<protein>
    <submittedName>
        <fullName evidence="1">Uncharacterized protein</fullName>
    </submittedName>
</protein>
<dbReference type="Proteomes" id="UP000828390">
    <property type="component" value="Unassembled WGS sequence"/>
</dbReference>
<comment type="caution">
    <text evidence="1">The sequence shown here is derived from an EMBL/GenBank/DDBJ whole genome shotgun (WGS) entry which is preliminary data.</text>
</comment>
<organism evidence="1 2">
    <name type="scientific">Dreissena polymorpha</name>
    <name type="common">Zebra mussel</name>
    <name type="synonym">Mytilus polymorpha</name>
    <dbReference type="NCBI Taxonomy" id="45954"/>
    <lineage>
        <taxon>Eukaryota</taxon>
        <taxon>Metazoa</taxon>
        <taxon>Spiralia</taxon>
        <taxon>Lophotrochozoa</taxon>
        <taxon>Mollusca</taxon>
        <taxon>Bivalvia</taxon>
        <taxon>Autobranchia</taxon>
        <taxon>Heteroconchia</taxon>
        <taxon>Euheterodonta</taxon>
        <taxon>Imparidentia</taxon>
        <taxon>Neoheterodontei</taxon>
        <taxon>Myida</taxon>
        <taxon>Dreissenoidea</taxon>
        <taxon>Dreissenidae</taxon>
        <taxon>Dreissena</taxon>
    </lineage>
</organism>
<evidence type="ECO:0000313" key="2">
    <source>
        <dbReference type="Proteomes" id="UP000828390"/>
    </source>
</evidence>
<keyword evidence="2" id="KW-1185">Reference proteome</keyword>
<dbReference type="EMBL" id="JAIWYP010000013">
    <property type="protein sequence ID" value="KAH3722071.1"/>
    <property type="molecule type" value="Genomic_DNA"/>
</dbReference>
<name>A0A9D4CEE9_DREPO</name>
<reference evidence="1" key="1">
    <citation type="journal article" date="2019" name="bioRxiv">
        <title>The Genome of the Zebra Mussel, Dreissena polymorpha: A Resource for Invasive Species Research.</title>
        <authorList>
            <person name="McCartney M.A."/>
            <person name="Auch B."/>
            <person name="Kono T."/>
            <person name="Mallez S."/>
            <person name="Zhang Y."/>
            <person name="Obille A."/>
            <person name="Becker A."/>
            <person name="Abrahante J.E."/>
            <person name="Garbe J."/>
            <person name="Badalamenti J.P."/>
            <person name="Herman A."/>
            <person name="Mangelson H."/>
            <person name="Liachko I."/>
            <person name="Sullivan S."/>
            <person name="Sone E.D."/>
            <person name="Koren S."/>
            <person name="Silverstein K.A.T."/>
            <person name="Beckman K.B."/>
            <person name="Gohl D.M."/>
        </authorList>
    </citation>
    <scope>NUCLEOTIDE SEQUENCE</scope>
    <source>
        <strain evidence="1">Duluth1</strain>
        <tissue evidence="1">Whole animal</tissue>
    </source>
</reference>